<dbReference type="PANTHER" id="PTHR10730:SF45">
    <property type="entry name" value="PROCOLLAGEN-LYSINE,2-OXOGLUTARATE 5-DIOXYGENASE"/>
    <property type="match status" value="1"/>
</dbReference>
<organism evidence="3 4">
    <name type="scientific">Hermetia illucens</name>
    <name type="common">Black soldier fly</name>
    <dbReference type="NCBI Taxonomy" id="343691"/>
    <lineage>
        <taxon>Eukaryota</taxon>
        <taxon>Metazoa</taxon>
        <taxon>Ecdysozoa</taxon>
        <taxon>Arthropoda</taxon>
        <taxon>Hexapoda</taxon>
        <taxon>Insecta</taxon>
        <taxon>Pterygota</taxon>
        <taxon>Neoptera</taxon>
        <taxon>Endopterygota</taxon>
        <taxon>Diptera</taxon>
        <taxon>Brachycera</taxon>
        <taxon>Stratiomyomorpha</taxon>
        <taxon>Stratiomyidae</taxon>
        <taxon>Hermetiinae</taxon>
        <taxon>Hermetia</taxon>
    </lineage>
</organism>
<feature type="chain" id="PRO_5031376671" description="PLOD1-3-like GT domain-containing protein" evidence="1">
    <location>
        <begin position="20"/>
        <end position="436"/>
    </location>
</feature>
<feature type="signal peptide" evidence="1">
    <location>
        <begin position="1"/>
        <end position="19"/>
    </location>
</feature>
<dbReference type="AlphaFoldDB" id="A0A7R8UI20"/>
<dbReference type="Proteomes" id="UP000594454">
    <property type="component" value="Chromosome 2"/>
</dbReference>
<proteinExistence type="predicted"/>
<protein>
    <recommendedName>
        <fullName evidence="2">PLOD1-3-like GT domain-containing protein</fullName>
    </recommendedName>
</protein>
<dbReference type="GO" id="GO:0008475">
    <property type="term" value="F:procollagen-lysine 5-dioxygenase activity"/>
    <property type="evidence" value="ECO:0007669"/>
    <property type="project" value="TreeGrafter"/>
</dbReference>
<dbReference type="Pfam" id="PF25342">
    <property type="entry name" value="GT_PLOD"/>
    <property type="match status" value="1"/>
</dbReference>
<gene>
    <name evidence="3" type="ORF">HERILL_LOCUS4080</name>
</gene>
<evidence type="ECO:0000313" key="3">
    <source>
        <dbReference type="EMBL" id="CAD7080949.1"/>
    </source>
</evidence>
<accession>A0A7R8UI20</accession>
<dbReference type="InterPro" id="IPR057589">
    <property type="entry name" value="GT_PLOD"/>
</dbReference>
<dbReference type="EMBL" id="LR899010">
    <property type="protein sequence ID" value="CAD7080949.1"/>
    <property type="molecule type" value="Genomic_DNA"/>
</dbReference>
<evidence type="ECO:0000259" key="2">
    <source>
        <dbReference type="Pfam" id="PF25342"/>
    </source>
</evidence>
<feature type="domain" description="PLOD1-3-like GT" evidence="2">
    <location>
        <begin position="21"/>
        <end position="263"/>
    </location>
</feature>
<dbReference type="OrthoDB" id="69177at2759"/>
<evidence type="ECO:0000256" key="1">
    <source>
        <dbReference type="SAM" id="SignalP"/>
    </source>
</evidence>
<reference evidence="3 4" key="1">
    <citation type="submission" date="2020-11" db="EMBL/GenBank/DDBJ databases">
        <authorList>
            <person name="Wallbank WR R."/>
            <person name="Pardo Diaz C."/>
            <person name="Kozak K."/>
            <person name="Martin S."/>
            <person name="Jiggins C."/>
            <person name="Moest M."/>
            <person name="Warren A I."/>
            <person name="Generalovic N T."/>
            <person name="Byers J.R.P. K."/>
            <person name="Montejo-Kovacevich G."/>
            <person name="Yen C E."/>
        </authorList>
    </citation>
    <scope>NUCLEOTIDE SEQUENCE [LARGE SCALE GENOMIC DNA]</scope>
</reference>
<name>A0A7R8UI20_HERIL</name>
<dbReference type="InterPro" id="IPR050757">
    <property type="entry name" value="Collagen_mod_GT25"/>
</dbReference>
<dbReference type="InParanoid" id="A0A7R8UI20"/>
<dbReference type="PANTHER" id="PTHR10730">
    <property type="entry name" value="PROCOLLAGEN-LYSINE,2-OXOGLUTARATE 5-DIOXYGENASE/GLYCOSYLTRANSFERASE 25 FAMILY MEMBER"/>
    <property type="match status" value="1"/>
</dbReference>
<evidence type="ECO:0000313" key="4">
    <source>
        <dbReference type="Proteomes" id="UP000594454"/>
    </source>
</evidence>
<dbReference type="FunCoup" id="A0A7R8UI20">
    <property type="interactions" value="411"/>
</dbReference>
<keyword evidence="1" id="KW-0732">Signal</keyword>
<keyword evidence="4" id="KW-1185">Reference proteome</keyword>
<sequence length="436" mass="49568">MFVPSSFLFLLVVLRLASCTQDNVHVFTVATEANDGYRRFIRSARHYGIEVQTLGMDSEWKGGDMNGRGGGYKVNLLRDAVEKIKDDQDAIVLFTDSYDVVFTNGLDDILSKFSKIGAKVLFGAEHYLWPDKILKDQYPTTVAKGARYLNSGLFIGYAPQVYEILKKPIKDTDDDQLYYTKSYLDKELRDKLKIQLDHKSEIFQNLNGATADVKLDIDPTTGQGVLKNVNFLTRPSVIHGNGPSKLYLNAFANYLAGAFINNECPLCKEDNIEIKENAYPIVSMSVFVEKPMPFFEEFLDGILSLNYPKSSINLFIHCNVPYHDKLVNKYVLDFGVEYKTVKLLLSADNIDEKEARKLAVQQAKLKESDYLFYVEAEAHIDDHDLLIDLIKLNRSIIAPVLVRDDNLWSNFWAALDENGFYARSHDYLEIVKGSLK</sequence>
<dbReference type="GO" id="GO:0005783">
    <property type="term" value="C:endoplasmic reticulum"/>
    <property type="evidence" value="ECO:0007669"/>
    <property type="project" value="TreeGrafter"/>
</dbReference>